<dbReference type="STRING" id="418495.SAMN05216215_101876"/>
<protein>
    <submittedName>
        <fullName evidence="1">Uncharacterized protein</fullName>
    </submittedName>
</protein>
<sequence length="287" mass="31404">MDDDIHETRAVAKAHSIRRAARLDVTLSQRDRPRAIFLGDCTDRMLALHTVPAHRSLMALWQVNQLTIAQILRAGVRIWGYEEEDDPQADDAQDGDSAVTSVRDTAARLRAATSSLPTWVVDRFAEELEATAALLSETLYTSAAHDDVLGQVGAIMTRIVEDLHELIGAARKSILDKAEQLAAETVANETGAPPHQPSSAVAKVEALRCRPRPRSARKDTNERIKALYQAGGAVEHRGGGHLAAYAPTGECRFISATPKNTAASNTDLDKLIAKAEEWQQKHQKRAR</sequence>
<proteinExistence type="predicted"/>
<organism evidence="1 2">
    <name type="scientific">Saccharopolyspora shandongensis</name>
    <dbReference type="NCBI Taxonomy" id="418495"/>
    <lineage>
        <taxon>Bacteria</taxon>
        <taxon>Bacillati</taxon>
        <taxon>Actinomycetota</taxon>
        <taxon>Actinomycetes</taxon>
        <taxon>Pseudonocardiales</taxon>
        <taxon>Pseudonocardiaceae</taxon>
        <taxon>Saccharopolyspora</taxon>
    </lineage>
</organism>
<dbReference type="EMBL" id="FNOK01000018">
    <property type="protein sequence ID" value="SDX99208.1"/>
    <property type="molecule type" value="Genomic_DNA"/>
</dbReference>
<name>A0A1H3G9A1_9PSEU</name>
<dbReference type="Proteomes" id="UP000199529">
    <property type="component" value="Unassembled WGS sequence"/>
</dbReference>
<accession>A0A1H3G9A1</accession>
<evidence type="ECO:0000313" key="2">
    <source>
        <dbReference type="Proteomes" id="UP000199529"/>
    </source>
</evidence>
<evidence type="ECO:0000313" key="1">
    <source>
        <dbReference type="EMBL" id="SDX99208.1"/>
    </source>
</evidence>
<gene>
    <name evidence="1" type="ORF">SAMN05216215_101876</name>
</gene>
<keyword evidence="2" id="KW-1185">Reference proteome</keyword>
<dbReference type="AlphaFoldDB" id="A0A1H3G9A1"/>
<reference evidence="2" key="1">
    <citation type="submission" date="2016-10" db="EMBL/GenBank/DDBJ databases">
        <authorList>
            <person name="Varghese N."/>
            <person name="Submissions S."/>
        </authorList>
    </citation>
    <scope>NUCLEOTIDE SEQUENCE [LARGE SCALE GENOMIC DNA]</scope>
    <source>
        <strain evidence="2">CGMCC 4.3530</strain>
    </source>
</reference>